<sequence length="246" mass="26009">MVGMDWFGGGGDVGRGPNREDCRQLGRVPTIADISKLVLCYWISLLLQELGIGLLFLLLTASALRLHVNRRLWSSSPSSPSSPTSTFPASTPRSPLPSPASRPSSPSTPPIPNPLPRSPNSPSNPPNAPPSSASPSTSSSPRSPTSPPGPSSISTSSPPHRPAHGDLGSIISRNTFEQMLKHRNDRGCQGKGFYSYDAFISAAKAFPAFGITGYAAARKMEIAAFFDQTSHKTTGGWASAPDRPYA</sequence>
<evidence type="ECO:0000256" key="4">
    <source>
        <dbReference type="SAM" id="MobiDB-lite"/>
    </source>
</evidence>
<dbReference type="CDD" id="cd00325">
    <property type="entry name" value="chitinase_GH19"/>
    <property type="match status" value="1"/>
</dbReference>
<evidence type="ECO:0000313" key="8">
    <source>
        <dbReference type="Proteomes" id="UP001603857"/>
    </source>
</evidence>
<dbReference type="Gene3D" id="1.10.530.10">
    <property type="match status" value="1"/>
</dbReference>
<reference evidence="7 8" key="1">
    <citation type="submission" date="2024-08" db="EMBL/GenBank/DDBJ databases">
        <title>Insights into the chromosomal genome structure of Flemingia macrophylla.</title>
        <authorList>
            <person name="Ding Y."/>
            <person name="Zhao Y."/>
            <person name="Bi W."/>
            <person name="Wu M."/>
            <person name="Zhao G."/>
            <person name="Gong Y."/>
            <person name="Li W."/>
            <person name="Zhang P."/>
        </authorList>
    </citation>
    <scope>NUCLEOTIDE SEQUENCE [LARGE SCALE GENOMIC DNA]</scope>
    <source>
        <strain evidence="7">DYQJB</strain>
        <tissue evidence="7">Leaf</tissue>
    </source>
</reference>
<feature type="compositionally biased region" description="Pro residues" evidence="4">
    <location>
        <begin position="94"/>
        <end position="129"/>
    </location>
</feature>
<dbReference type="InterPro" id="IPR000726">
    <property type="entry name" value="Glyco_hydro_19_cat"/>
</dbReference>
<dbReference type="PANTHER" id="PTHR22595">
    <property type="entry name" value="CHITINASE-RELATED"/>
    <property type="match status" value="1"/>
</dbReference>
<feature type="compositionally biased region" description="Gly residues" evidence="4">
    <location>
        <begin position="1"/>
        <end position="14"/>
    </location>
</feature>
<keyword evidence="5" id="KW-1133">Transmembrane helix</keyword>
<feature type="region of interest" description="Disordered" evidence="4">
    <location>
        <begin position="73"/>
        <end position="168"/>
    </location>
</feature>
<gene>
    <name evidence="7" type="ORF">Fmac_032752</name>
</gene>
<evidence type="ECO:0000256" key="2">
    <source>
        <dbReference type="ARBA" id="ARBA00022821"/>
    </source>
</evidence>
<feature type="region of interest" description="Disordered" evidence="4">
    <location>
        <begin position="1"/>
        <end position="20"/>
    </location>
</feature>
<feature type="compositionally biased region" description="Low complexity" evidence="4">
    <location>
        <begin position="74"/>
        <end position="93"/>
    </location>
</feature>
<keyword evidence="5" id="KW-0812">Transmembrane</keyword>
<keyword evidence="1" id="KW-0147">Chitin-binding</keyword>
<feature type="domain" description="Glycoside hydrolase family 19 catalytic" evidence="6">
    <location>
        <begin position="188"/>
        <end position="210"/>
    </location>
</feature>
<feature type="compositionally biased region" description="Low complexity" evidence="4">
    <location>
        <begin position="130"/>
        <end position="143"/>
    </location>
</feature>
<dbReference type="PROSITE" id="PS00773">
    <property type="entry name" value="CHITINASE_19_1"/>
    <property type="match status" value="1"/>
</dbReference>
<evidence type="ECO:0000256" key="3">
    <source>
        <dbReference type="ARBA" id="ARBA00023157"/>
    </source>
</evidence>
<dbReference type="EMBL" id="JBGMDY010000011">
    <property type="protein sequence ID" value="KAL2318876.1"/>
    <property type="molecule type" value="Genomic_DNA"/>
</dbReference>
<accession>A0ABD1L5T8</accession>
<keyword evidence="3" id="KW-1015">Disulfide bond</keyword>
<dbReference type="InterPro" id="IPR023346">
    <property type="entry name" value="Lysozyme-like_dom_sf"/>
</dbReference>
<protein>
    <recommendedName>
        <fullName evidence="6">Glycoside hydrolase family 19 catalytic domain-containing protein</fullName>
    </recommendedName>
</protein>
<evidence type="ECO:0000256" key="5">
    <source>
        <dbReference type="SAM" id="Phobius"/>
    </source>
</evidence>
<dbReference type="Pfam" id="PF00182">
    <property type="entry name" value="Glyco_hydro_19"/>
    <property type="match status" value="1"/>
</dbReference>
<dbReference type="GO" id="GO:0008061">
    <property type="term" value="F:chitin binding"/>
    <property type="evidence" value="ECO:0007669"/>
    <property type="project" value="UniProtKB-KW"/>
</dbReference>
<evidence type="ECO:0000313" key="7">
    <source>
        <dbReference type="EMBL" id="KAL2318876.1"/>
    </source>
</evidence>
<evidence type="ECO:0000256" key="1">
    <source>
        <dbReference type="ARBA" id="ARBA00022669"/>
    </source>
</evidence>
<keyword evidence="8" id="KW-1185">Reference proteome</keyword>
<keyword evidence="5" id="KW-0472">Membrane</keyword>
<dbReference type="Proteomes" id="UP001603857">
    <property type="component" value="Unassembled WGS sequence"/>
</dbReference>
<keyword evidence="2" id="KW-0611">Plant defense</keyword>
<feature type="transmembrane region" description="Helical" evidence="5">
    <location>
        <begin position="41"/>
        <end position="64"/>
    </location>
</feature>
<dbReference type="PANTHER" id="PTHR22595:SF79">
    <property type="entry name" value="CHITINASE 12"/>
    <property type="match status" value="1"/>
</dbReference>
<dbReference type="SUPFAM" id="SSF53955">
    <property type="entry name" value="Lysozyme-like"/>
    <property type="match status" value="1"/>
</dbReference>
<dbReference type="AlphaFoldDB" id="A0ABD1L5T8"/>
<dbReference type="GO" id="GO:0006952">
    <property type="term" value="P:defense response"/>
    <property type="evidence" value="ECO:0007669"/>
    <property type="project" value="UniProtKB-KW"/>
</dbReference>
<evidence type="ECO:0000259" key="6">
    <source>
        <dbReference type="PROSITE" id="PS00773"/>
    </source>
</evidence>
<comment type="caution">
    <text evidence="7">The sequence shown here is derived from an EMBL/GenBank/DDBJ whole genome shotgun (WGS) entry which is preliminary data.</text>
</comment>
<organism evidence="7 8">
    <name type="scientific">Flemingia macrophylla</name>
    <dbReference type="NCBI Taxonomy" id="520843"/>
    <lineage>
        <taxon>Eukaryota</taxon>
        <taxon>Viridiplantae</taxon>
        <taxon>Streptophyta</taxon>
        <taxon>Embryophyta</taxon>
        <taxon>Tracheophyta</taxon>
        <taxon>Spermatophyta</taxon>
        <taxon>Magnoliopsida</taxon>
        <taxon>eudicotyledons</taxon>
        <taxon>Gunneridae</taxon>
        <taxon>Pentapetalae</taxon>
        <taxon>rosids</taxon>
        <taxon>fabids</taxon>
        <taxon>Fabales</taxon>
        <taxon>Fabaceae</taxon>
        <taxon>Papilionoideae</taxon>
        <taxon>50 kb inversion clade</taxon>
        <taxon>NPAAA clade</taxon>
        <taxon>indigoferoid/millettioid clade</taxon>
        <taxon>Phaseoleae</taxon>
        <taxon>Flemingia</taxon>
    </lineage>
</organism>
<name>A0ABD1L5T8_9FABA</name>
<proteinExistence type="predicted"/>